<dbReference type="EMBL" id="JAPXFL010000005">
    <property type="protein sequence ID" value="KAK9506261.1"/>
    <property type="molecule type" value="Genomic_DNA"/>
</dbReference>
<comment type="caution">
    <text evidence="1">The sequence shown here is derived from an EMBL/GenBank/DDBJ whole genome shotgun (WGS) entry which is preliminary data.</text>
</comment>
<evidence type="ECO:0000313" key="1">
    <source>
        <dbReference type="EMBL" id="KAK9506261.1"/>
    </source>
</evidence>
<sequence length="122" mass="14387">MKHELFNLFFFQRSVDPIYRIYEKGLTLADNATEIALSEEECQRRLKLEDNEVQDIFGGYLERFQWKTTAAYYMCYFTLQDNPDLSLFGEPCDNFANCVARENGNSDPRADDSKPYYCALYR</sequence>
<gene>
    <name evidence="1" type="ORF">O3M35_008230</name>
</gene>
<dbReference type="Proteomes" id="UP001461498">
    <property type="component" value="Unassembled WGS sequence"/>
</dbReference>
<dbReference type="AlphaFoldDB" id="A0AAW1D6B3"/>
<organism evidence="1 2">
    <name type="scientific">Rhynocoris fuscipes</name>
    <dbReference type="NCBI Taxonomy" id="488301"/>
    <lineage>
        <taxon>Eukaryota</taxon>
        <taxon>Metazoa</taxon>
        <taxon>Ecdysozoa</taxon>
        <taxon>Arthropoda</taxon>
        <taxon>Hexapoda</taxon>
        <taxon>Insecta</taxon>
        <taxon>Pterygota</taxon>
        <taxon>Neoptera</taxon>
        <taxon>Paraneoptera</taxon>
        <taxon>Hemiptera</taxon>
        <taxon>Heteroptera</taxon>
        <taxon>Panheteroptera</taxon>
        <taxon>Cimicomorpha</taxon>
        <taxon>Reduviidae</taxon>
        <taxon>Harpactorinae</taxon>
        <taxon>Harpactorini</taxon>
        <taxon>Rhynocoris</taxon>
    </lineage>
</organism>
<keyword evidence="2" id="KW-1185">Reference proteome</keyword>
<reference evidence="1 2" key="1">
    <citation type="submission" date="2022-12" db="EMBL/GenBank/DDBJ databases">
        <title>Chromosome-level genome assembly of true bugs.</title>
        <authorList>
            <person name="Ma L."/>
            <person name="Li H."/>
        </authorList>
    </citation>
    <scope>NUCLEOTIDE SEQUENCE [LARGE SCALE GENOMIC DNA]</scope>
    <source>
        <strain evidence="1">Lab_2022b</strain>
    </source>
</reference>
<name>A0AAW1D6B3_9HEMI</name>
<accession>A0AAW1D6B3</accession>
<evidence type="ECO:0000313" key="2">
    <source>
        <dbReference type="Proteomes" id="UP001461498"/>
    </source>
</evidence>
<protein>
    <submittedName>
        <fullName evidence="1">Uncharacterized protein</fullName>
    </submittedName>
</protein>
<proteinExistence type="predicted"/>